<reference evidence="3" key="1">
    <citation type="submission" date="2017-02" db="EMBL/GenBank/DDBJ databases">
        <title>Natronthermophilus aegyptiacus gen. nov.,sp. nov., an aerobic, extremely halophilic alkalithermophilic archaeon isolated from the athalassohaline Wadi An Natrun, Egypt.</title>
        <authorList>
            <person name="Zhao B."/>
        </authorList>
    </citation>
    <scope>NUCLEOTIDE SEQUENCE [LARGE SCALE GENOMIC DNA]</scope>
    <source>
        <strain evidence="3">JW/NM-HA 15</strain>
    </source>
</reference>
<keyword evidence="1" id="KW-0175">Coiled coil</keyword>
<evidence type="ECO:0000313" key="2">
    <source>
        <dbReference type="EMBL" id="ARS90784.1"/>
    </source>
</evidence>
<dbReference type="Proteomes" id="UP000250088">
    <property type="component" value="Chromosome"/>
</dbReference>
<protein>
    <submittedName>
        <fullName evidence="2">Uncharacterized protein</fullName>
    </submittedName>
</protein>
<accession>A0A2Z2I020</accession>
<keyword evidence="3" id="KW-1185">Reference proteome</keyword>
<proteinExistence type="predicted"/>
<sequence length="82" mass="9042">MARDDSEPEAAVTTQAVEGELDDIEARLGTLEDKLDLLRLENVEEDQLEGIVENIAEQYAAGTSDTILNELGADPDNEWPNR</sequence>
<evidence type="ECO:0000256" key="1">
    <source>
        <dbReference type="SAM" id="Coils"/>
    </source>
</evidence>
<dbReference type="KEGG" id="naj:B1756_14350"/>
<organism evidence="2 3">
    <name type="scientific">Natrarchaeobaculum aegyptiacum</name>
    <dbReference type="NCBI Taxonomy" id="745377"/>
    <lineage>
        <taxon>Archaea</taxon>
        <taxon>Methanobacteriati</taxon>
        <taxon>Methanobacteriota</taxon>
        <taxon>Stenosarchaea group</taxon>
        <taxon>Halobacteria</taxon>
        <taxon>Halobacteriales</taxon>
        <taxon>Natrialbaceae</taxon>
        <taxon>Natrarchaeobaculum</taxon>
    </lineage>
</organism>
<feature type="coiled-coil region" evidence="1">
    <location>
        <begin position="14"/>
        <end position="41"/>
    </location>
</feature>
<name>A0A2Z2I020_9EURY</name>
<dbReference type="AlphaFoldDB" id="A0A2Z2I020"/>
<dbReference type="EMBL" id="CP019893">
    <property type="protein sequence ID" value="ARS90784.1"/>
    <property type="molecule type" value="Genomic_DNA"/>
</dbReference>
<evidence type="ECO:0000313" key="3">
    <source>
        <dbReference type="Proteomes" id="UP000250088"/>
    </source>
</evidence>
<gene>
    <name evidence="2" type="ORF">B1756_14350</name>
</gene>